<dbReference type="Proteomes" id="UP000305887">
    <property type="component" value="Unassembled WGS sequence"/>
</dbReference>
<dbReference type="Pfam" id="PF18202">
    <property type="entry name" value="TQ"/>
    <property type="match status" value="2"/>
</dbReference>
<dbReference type="InterPro" id="IPR041100">
    <property type="entry name" value="TQ"/>
</dbReference>
<feature type="chain" id="PRO_5022815138" description="T-Q ester bond containing domain-containing protein" evidence="1">
    <location>
        <begin position="27"/>
        <end position="305"/>
    </location>
</feature>
<evidence type="ECO:0000313" key="4">
    <source>
        <dbReference type="Proteomes" id="UP000305887"/>
    </source>
</evidence>
<keyword evidence="4" id="KW-1185">Reference proteome</keyword>
<feature type="domain" description="T-Q ester bond containing" evidence="2">
    <location>
        <begin position="44"/>
        <end position="121"/>
    </location>
</feature>
<reference evidence="3 4" key="1">
    <citation type="submission" date="2019-06" db="EMBL/GenBank/DDBJ databases">
        <title>YIM 131921 draft genome.</title>
        <authorList>
            <person name="Jiang L."/>
        </authorList>
    </citation>
    <scope>NUCLEOTIDE SEQUENCE [LARGE SCALE GENOMIC DNA]</scope>
    <source>
        <strain evidence="3 4">YIM 131921</strain>
    </source>
</reference>
<feature type="domain" description="T-Q ester bond containing" evidence="2">
    <location>
        <begin position="162"/>
        <end position="244"/>
    </location>
</feature>
<gene>
    <name evidence="3" type="ORF">FHG66_21265</name>
</gene>
<dbReference type="OrthoDB" id="7769435at2"/>
<evidence type="ECO:0000256" key="1">
    <source>
        <dbReference type="SAM" id="SignalP"/>
    </source>
</evidence>
<feature type="signal peptide" evidence="1">
    <location>
        <begin position="1"/>
        <end position="26"/>
    </location>
</feature>
<name>A0A5C4MHW9_9RHOB</name>
<dbReference type="AlphaFoldDB" id="A0A5C4MHW9"/>
<dbReference type="Gene3D" id="2.60.40.3930">
    <property type="match status" value="2"/>
</dbReference>
<comment type="caution">
    <text evidence="3">The sequence shown here is derived from an EMBL/GenBank/DDBJ whole genome shotgun (WGS) entry which is preliminary data.</text>
</comment>
<sequence>MHDYCPHVRIVSVAALLAVLSGPVFAQADVDAITLTAAAIDTLDDNRFFTRLGGTARTDVTYEGLEAGRAYTLVAQLLNPATGERDGEPVPVTFTPDLASGTLSLELPVPQNRTPFNIDYVVALDLLDGERATADLVSAEPLARLEDTSDLSTALQVHAIQSISVTAVDAADGDHRMSGQGGTIRATIEHVNLVEGYHYTIWGQLLTPSGQSTGIFASVAEYVPTTKNATLTLDFPVPEGRDGTSLVPSIGLYHQNRVAVHEDGSLTWLPEAKQPVMIGSDPNVGDPAKIVEIGIPFEDTTPPSQ</sequence>
<protein>
    <recommendedName>
        <fullName evidence="2">T-Q ester bond containing domain-containing protein</fullName>
    </recommendedName>
</protein>
<dbReference type="RefSeq" id="WP_139079143.1">
    <property type="nucleotide sequence ID" value="NZ_VDFU01000082.1"/>
</dbReference>
<evidence type="ECO:0000313" key="3">
    <source>
        <dbReference type="EMBL" id="TNC42850.1"/>
    </source>
</evidence>
<accession>A0A5C4MHW9</accession>
<evidence type="ECO:0000259" key="2">
    <source>
        <dbReference type="Pfam" id="PF18202"/>
    </source>
</evidence>
<proteinExistence type="predicted"/>
<organism evidence="3 4">
    <name type="scientific">Rubellimicrobium rubrum</name>
    <dbReference type="NCBI Taxonomy" id="2585369"/>
    <lineage>
        <taxon>Bacteria</taxon>
        <taxon>Pseudomonadati</taxon>
        <taxon>Pseudomonadota</taxon>
        <taxon>Alphaproteobacteria</taxon>
        <taxon>Rhodobacterales</taxon>
        <taxon>Roseobacteraceae</taxon>
        <taxon>Rubellimicrobium</taxon>
    </lineage>
</organism>
<keyword evidence="1" id="KW-0732">Signal</keyword>
<dbReference type="EMBL" id="VDFU01000082">
    <property type="protein sequence ID" value="TNC42850.1"/>
    <property type="molecule type" value="Genomic_DNA"/>
</dbReference>